<dbReference type="PANTHER" id="PTHR47331">
    <property type="entry name" value="PHD-TYPE DOMAIN-CONTAINING PROTEIN"/>
    <property type="match status" value="1"/>
</dbReference>
<dbReference type="PANTHER" id="PTHR47331:SF5">
    <property type="entry name" value="RIBONUCLEASE H"/>
    <property type="match status" value="1"/>
</dbReference>
<evidence type="ECO:0008006" key="3">
    <source>
        <dbReference type="Google" id="ProtNLM"/>
    </source>
</evidence>
<dbReference type="Proteomes" id="UP000838878">
    <property type="component" value="Chromosome 8"/>
</dbReference>
<accession>A0A8J9YFA9</accession>
<evidence type="ECO:0000313" key="2">
    <source>
        <dbReference type="Proteomes" id="UP000838878"/>
    </source>
</evidence>
<gene>
    <name evidence="1" type="ORF">BINO364_LOCUS15266</name>
</gene>
<reference evidence="1" key="1">
    <citation type="submission" date="2021-12" db="EMBL/GenBank/DDBJ databases">
        <authorList>
            <person name="Martin H S."/>
        </authorList>
    </citation>
    <scope>NUCLEOTIDE SEQUENCE</scope>
</reference>
<keyword evidence="2" id="KW-1185">Reference proteome</keyword>
<proteinExistence type="predicted"/>
<dbReference type="AlphaFoldDB" id="A0A8J9YFA9"/>
<evidence type="ECO:0000313" key="1">
    <source>
        <dbReference type="EMBL" id="CAH0730269.1"/>
    </source>
</evidence>
<feature type="non-terminal residue" evidence="1">
    <location>
        <position position="233"/>
    </location>
</feature>
<dbReference type="OrthoDB" id="8065733at2759"/>
<name>A0A8J9YFA9_9NEOP</name>
<sequence>MSHLNNIPLADLSWNIPGEIDIVLGAQLFPYIYLGDRIESGNRSPPAILTSFGYVLMGDIEYPSDVIPTTCNTSSFTALANVDIESSLQRFFELEEIPSQRFISPEELECENIFNSTVIFKDNRYFVDLPFSRNPSGLGNSRGVAQRRLLALERKFACVPALRESYNRNISDYISQGYLSEVPDSELTEEGYYIPHHAVVRPDKDNIRVVLDASAKTHTGLSLNDTLHVGPNL</sequence>
<dbReference type="EMBL" id="OV170228">
    <property type="protein sequence ID" value="CAH0730269.1"/>
    <property type="molecule type" value="Genomic_DNA"/>
</dbReference>
<organism evidence="1 2">
    <name type="scientific">Brenthis ino</name>
    <name type="common">lesser marbled fritillary</name>
    <dbReference type="NCBI Taxonomy" id="405034"/>
    <lineage>
        <taxon>Eukaryota</taxon>
        <taxon>Metazoa</taxon>
        <taxon>Ecdysozoa</taxon>
        <taxon>Arthropoda</taxon>
        <taxon>Hexapoda</taxon>
        <taxon>Insecta</taxon>
        <taxon>Pterygota</taxon>
        <taxon>Neoptera</taxon>
        <taxon>Endopterygota</taxon>
        <taxon>Lepidoptera</taxon>
        <taxon>Glossata</taxon>
        <taxon>Ditrysia</taxon>
        <taxon>Papilionoidea</taxon>
        <taxon>Nymphalidae</taxon>
        <taxon>Heliconiinae</taxon>
        <taxon>Argynnini</taxon>
        <taxon>Brenthis</taxon>
    </lineage>
</organism>
<protein>
    <recommendedName>
        <fullName evidence="3">Peptidase aspartic putative domain-containing protein</fullName>
    </recommendedName>
</protein>